<keyword evidence="9 15" id="KW-0822">Tryptophan biosynthesis</keyword>
<evidence type="ECO:0000256" key="14">
    <source>
        <dbReference type="ARBA" id="ARBA00047683"/>
    </source>
</evidence>
<evidence type="ECO:0000256" key="16">
    <source>
        <dbReference type="SAM" id="MobiDB-lite"/>
    </source>
</evidence>
<evidence type="ECO:0000256" key="6">
    <source>
        <dbReference type="ARBA" id="ARBA00020653"/>
    </source>
</evidence>
<evidence type="ECO:0000256" key="10">
    <source>
        <dbReference type="ARBA" id="ARBA00022842"/>
    </source>
</evidence>
<feature type="region of interest" description="Disordered" evidence="16">
    <location>
        <begin position="177"/>
        <end position="197"/>
    </location>
</feature>
<dbReference type="EMBL" id="JAGQHS010000015">
    <property type="protein sequence ID" value="MCA9755093.1"/>
    <property type="molecule type" value="Genomic_DNA"/>
</dbReference>
<dbReference type="SUPFAM" id="SSF56322">
    <property type="entry name" value="ADC synthase"/>
    <property type="match status" value="1"/>
</dbReference>
<reference evidence="19" key="2">
    <citation type="journal article" date="2021" name="Microbiome">
        <title>Successional dynamics and alternative stable states in a saline activated sludge microbial community over 9 years.</title>
        <authorList>
            <person name="Wang Y."/>
            <person name="Ye J."/>
            <person name="Ju F."/>
            <person name="Liu L."/>
            <person name="Boyd J.A."/>
            <person name="Deng Y."/>
            <person name="Parks D.H."/>
            <person name="Jiang X."/>
            <person name="Yin X."/>
            <person name="Woodcroft B.J."/>
            <person name="Tyson G.W."/>
            <person name="Hugenholtz P."/>
            <person name="Polz M.F."/>
            <person name="Zhang T."/>
        </authorList>
    </citation>
    <scope>NUCLEOTIDE SEQUENCE</scope>
    <source>
        <strain evidence="19">HKST-UBA02</strain>
    </source>
</reference>
<evidence type="ECO:0000259" key="18">
    <source>
        <dbReference type="Pfam" id="PF04715"/>
    </source>
</evidence>
<dbReference type="PANTHER" id="PTHR11236:SF48">
    <property type="entry name" value="ISOCHORISMATE SYNTHASE MENF"/>
    <property type="match status" value="1"/>
</dbReference>
<dbReference type="PRINTS" id="PR00095">
    <property type="entry name" value="ANTSNTHASEI"/>
</dbReference>
<comment type="pathway">
    <text evidence="2 15">Amino-acid biosynthesis; L-tryptophan biosynthesis; L-tryptophan from chorismate: step 1/5.</text>
</comment>
<evidence type="ECO:0000256" key="15">
    <source>
        <dbReference type="RuleBase" id="RU364045"/>
    </source>
</evidence>
<evidence type="ECO:0000313" key="19">
    <source>
        <dbReference type="EMBL" id="MCA9755093.1"/>
    </source>
</evidence>
<comment type="catalytic activity">
    <reaction evidence="14 15">
        <text>chorismate + L-glutamine = anthranilate + pyruvate + L-glutamate + H(+)</text>
        <dbReference type="Rhea" id="RHEA:21732"/>
        <dbReference type="ChEBI" id="CHEBI:15361"/>
        <dbReference type="ChEBI" id="CHEBI:15378"/>
        <dbReference type="ChEBI" id="CHEBI:16567"/>
        <dbReference type="ChEBI" id="CHEBI:29748"/>
        <dbReference type="ChEBI" id="CHEBI:29985"/>
        <dbReference type="ChEBI" id="CHEBI:58359"/>
        <dbReference type="EC" id="4.1.3.27"/>
    </reaction>
</comment>
<dbReference type="Gene3D" id="3.60.120.10">
    <property type="entry name" value="Anthranilate synthase"/>
    <property type="match status" value="1"/>
</dbReference>
<evidence type="ECO:0000256" key="2">
    <source>
        <dbReference type="ARBA" id="ARBA00004873"/>
    </source>
</evidence>
<dbReference type="GO" id="GO:0046872">
    <property type="term" value="F:metal ion binding"/>
    <property type="evidence" value="ECO:0007669"/>
    <property type="project" value="UniProtKB-KW"/>
</dbReference>
<evidence type="ECO:0000256" key="4">
    <source>
        <dbReference type="ARBA" id="ARBA00011575"/>
    </source>
</evidence>
<comment type="cofactor">
    <cofactor evidence="1 15">
        <name>Mg(2+)</name>
        <dbReference type="ChEBI" id="CHEBI:18420"/>
    </cofactor>
</comment>
<evidence type="ECO:0000256" key="11">
    <source>
        <dbReference type="ARBA" id="ARBA00023141"/>
    </source>
</evidence>
<comment type="function">
    <text evidence="13 15">Part of a heterotetrameric complex that catalyzes the two-step biosynthesis of anthranilate, an intermediate in the biosynthesis of L-tryptophan. In the first step, the glutamine-binding beta subunit (TrpG) of anthranilate synthase (AS) provides the glutamine amidotransferase activity which generates ammonia as a substrate that, along with chorismate, is used in the second step, catalyzed by the large alpha subunit of AS (TrpE) to produce anthranilate. In the absence of TrpG, TrpE can synthesize anthranilate directly from chorismate and high concentrations of ammonia.</text>
</comment>
<sequence>MITPTREEFRRLARTHDIVPVHREILADEETPVSAFRKLDPRGPVALLESIEGDENWGRYSMIALDPRRIFESRGCTVRILENGEADESETDDPMARLQDLVRLERAADVPGLPRMTGGAVGFGSYDLVRSFERLPETAKRDLDVPDSRFVFFDTAVLFDHQFHTLKIVVNARPSAPGEVVGAGRSNDATSGETGRDAVSDAASDVASDAAYDAAVARIEEIEAELARAVGRRPATETRANAPAFESTMSKAEYMAAVDRAKEYVRAGDIFQVVLAHRLEAKLEAEPFEVYRALRVTNPSPYMFFLDFGDLQLIGASPEVLVRREGDRVEVRPIAGTRPRGRTEAEDKLLETDLLDSQKERAEHVMLVDLGRNDVGRIADFKTVVVDDFMVVERYSHVMHIVSNVRGHVPPERGNDEILAACFPAGTVSGAPKIRAMEIIEELEPVRRGIYAGAVGYLDLHGNMDTCIAIRTLWMMNGTAYLGVGAGIVADSDPEAEYLETMNKGSAILRACELAERGLHSFSRSDLKRRVHELPKKGETA</sequence>
<evidence type="ECO:0000256" key="12">
    <source>
        <dbReference type="ARBA" id="ARBA00023239"/>
    </source>
</evidence>
<dbReference type="NCBIfam" id="TIGR00564">
    <property type="entry name" value="trpE_most"/>
    <property type="match status" value="1"/>
</dbReference>
<evidence type="ECO:0000256" key="1">
    <source>
        <dbReference type="ARBA" id="ARBA00001946"/>
    </source>
</evidence>
<feature type="domain" description="Chorismate-utilising enzyme C-terminal" evidence="17">
    <location>
        <begin position="251"/>
        <end position="504"/>
    </location>
</feature>
<keyword evidence="11 15" id="KW-0057">Aromatic amino acid biosynthesis</keyword>
<gene>
    <name evidence="15 19" type="primary">trpE</name>
    <name evidence="19" type="ORF">KDA27_04770</name>
</gene>
<keyword evidence="8 15" id="KW-0479">Metal-binding</keyword>
<dbReference type="Pfam" id="PF00425">
    <property type="entry name" value="Chorismate_bind"/>
    <property type="match status" value="1"/>
</dbReference>
<dbReference type="InterPro" id="IPR005256">
    <property type="entry name" value="Anth_synth_I_PabB"/>
</dbReference>
<reference evidence="19" key="1">
    <citation type="submission" date="2020-04" db="EMBL/GenBank/DDBJ databases">
        <authorList>
            <person name="Zhang T."/>
        </authorList>
    </citation>
    <scope>NUCLEOTIDE SEQUENCE</scope>
    <source>
        <strain evidence="19">HKST-UBA02</strain>
    </source>
</reference>
<dbReference type="Pfam" id="PF04715">
    <property type="entry name" value="Anth_synt_I_N"/>
    <property type="match status" value="1"/>
</dbReference>
<evidence type="ECO:0000313" key="20">
    <source>
        <dbReference type="Proteomes" id="UP000739538"/>
    </source>
</evidence>
<keyword evidence="12 15" id="KW-0456">Lyase</keyword>
<protein>
    <recommendedName>
        <fullName evidence="6 15">Anthranilate synthase component 1</fullName>
        <ecNumber evidence="5 15">4.1.3.27</ecNumber>
    </recommendedName>
</protein>
<keyword evidence="10 15" id="KW-0460">Magnesium</keyword>
<evidence type="ECO:0000256" key="7">
    <source>
        <dbReference type="ARBA" id="ARBA00022605"/>
    </source>
</evidence>
<dbReference type="EC" id="4.1.3.27" evidence="5 15"/>
<dbReference type="GO" id="GO:0004049">
    <property type="term" value="F:anthranilate synthase activity"/>
    <property type="evidence" value="ECO:0007669"/>
    <property type="project" value="UniProtKB-EC"/>
</dbReference>
<organism evidence="19 20">
    <name type="scientific">Eiseniibacteriota bacterium</name>
    <dbReference type="NCBI Taxonomy" id="2212470"/>
    <lineage>
        <taxon>Bacteria</taxon>
        <taxon>Candidatus Eiseniibacteriota</taxon>
    </lineage>
</organism>
<evidence type="ECO:0000256" key="5">
    <source>
        <dbReference type="ARBA" id="ARBA00012266"/>
    </source>
</evidence>
<proteinExistence type="inferred from homology"/>
<name>A0A956SE90_UNCEI</name>
<comment type="subunit">
    <text evidence="4 15">Heterotetramer consisting of two non-identical subunits: a beta subunit (TrpG) and a large alpha subunit (TrpE).</text>
</comment>
<comment type="similarity">
    <text evidence="3 15">Belongs to the anthranilate synthase component I family.</text>
</comment>
<dbReference type="InterPro" id="IPR019999">
    <property type="entry name" value="Anth_synth_I-like"/>
</dbReference>
<evidence type="ECO:0000256" key="13">
    <source>
        <dbReference type="ARBA" id="ARBA00025634"/>
    </source>
</evidence>
<evidence type="ECO:0000256" key="3">
    <source>
        <dbReference type="ARBA" id="ARBA00009562"/>
    </source>
</evidence>
<feature type="domain" description="Anthranilate synthase component I N-terminal" evidence="18">
    <location>
        <begin position="28"/>
        <end position="167"/>
    </location>
</feature>
<keyword evidence="7 15" id="KW-0028">Amino-acid biosynthesis</keyword>
<dbReference type="InterPro" id="IPR006805">
    <property type="entry name" value="Anth_synth_I_N"/>
</dbReference>
<dbReference type="AlphaFoldDB" id="A0A956SE90"/>
<comment type="caution">
    <text evidence="19">The sequence shown here is derived from an EMBL/GenBank/DDBJ whole genome shotgun (WGS) entry which is preliminary data.</text>
</comment>
<evidence type="ECO:0000259" key="17">
    <source>
        <dbReference type="Pfam" id="PF00425"/>
    </source>
</evidence>
<evidence type="ECO:0000256" key="8">
    <source>
        <dbReference type="ARBA" id="ARBA00022723"/>
    </source>
</evidence>
<dbReference type="GO" id="GO:0000162">
    <property type="term" value="P:L-tryptophan biosynthetic process"/>
    <property type="evidence" value="ECO:0007669"/>
    <property type="project" value="UniProtKB-KW"/>
</dbReference>
<dbReference type="InterPro" id="IPR015890">
    <property type="entry name" value="Chorismate_C"/>
</dbReference>
<dbReference type="PANTHER" id="PTHR11236">
    <property type="entry name" value="AMINOBENZOATE/ANTHRANILATE SYNTHASE"/>
    <property type="match status" value="1"/>
</dbReference>
<evidence type="ECO:0000256" key="9">
    <source>
        <dbReference type="ARBA" id="ARBA00022822"/>
    </source>
</evidence>
<accession>A0A956SE90</accession>
<dbReference type="InterPro" id="IPR005801">
    <property type="entry name" value="ADC_synthase"/>
</dbReference>
<dbReference type="Proteomes" id="UP000739538">
    <property type="component" value="Unassembled WGS sequence"/>
</dbReference>